<dbReference type="AlphaFoldDB" id="A0A239U217"/>
<name>A0A239U217_9FIRM</name>
<dbReference type="SUPFAM" id="SSF89550">
    <property type="entry name" value="PHP domain-like"/>
    <property type="match status" value="1"/>
</dbReference>
<organism evidence="2 3">
    <name type="scientific">Megamonas hypermegale</name>
    <dbReference type="NCBI Taxonomy" id="158847"/>
    <lineage>
        <taxon>Bacteria</taxon>
        <taxon>Bacillati</taxon>
        <taxon>Bacillota</taxon>
        <taxon>Negativicutes</taxon>
        <taxon>Selenomonadales</taxon>
        <taxon>Selenomonadaceae</taxon>
        <taxon>Megamonas</taxon>
    </lineage>
</organism>
<dbReference type="GO" id="GO:0008270">
    <property type="term" value="F:zinc ion binding"/>
    <property type="evidence" value="ECO:0007669"/>
    <property type="project" value="TreeGrafter"/>
</dbReference>
<gene>
    <name evidence="2" type="primary">ycdX</name>
    <name evidence="2" type="ORF">SAMEA4364220_01909</name>
</gene>
<evidence type="ECO:0000313" key="3">
    <source>
        <dbReference type="Proteomes" id="UP000215383"/>
    </source>
</evidence>
<feature type="domain" description="Polymerase/histidinol phosphatase N-terminal" evidence="1">
    <location>
        <begin position="5"/>
        <end position="79"/>
    </location>
</feature>
<dbReference type="EMBL" id="LT906446">
    <property type="protein sequence ID" value="SNV03996.1"/>
    <property type="molecule type" value="Genomic_DNA"/>
</dbReference>
<sequence>MIDVLDAHMHTIASGHAYSTLNEMIASGKKKNLKLIGITEHTNKMPGTCHEIYFCNFKVIPRHQDDIEIRMGAEINIINYYGNMDLSEKGFSKIDYGIASLHDICIDPGSQEENTNAIIGAMKHPKVKIIGHPDNGYYPVNYEKIVLAAKEYHVLLELNNSSLNPLGERLNSRDNMKTMLKLCQKHQTELIIDSDAHIADDVGNHKYVHELLDNLNFPEELIVNTSVDKFKKYIK</sequence>
<dbReference type="NCBIfam" id="NF006702">
    <property type="entry name" value="PRK09248.1"/>
    <property type="match status" value="1"/>
</dbReference>
<dbReference type="Proteomes" id="UP000215383">
    <property type="component" value="Chromosome 1"/>
</dbReference>
<keyword evidence="2" id="KW-0378">Hydrolase</keyword>
<accession>A0A239U217</accession>
<proteinExistence type="predicted"/>
<dbReference type="GO" id="GO:0005829">
    <property type="term" value="C:cytosol"/>
    <property type="evidence" value="ECO:0007669"/>
    <property type="project" value="TreeGrafter"/>
</dbReference>
<dbReference type="GeneID" id="78507893"/>
<dbReference type="InterPro" id="IPR016195">
    <property type="entry name" value="Pol/histidinol_Pase-like"/>
</dbReference>
<dbReference type="PANTHER" id="PTHR36928">
    <property type="entry name" value="PHOSPHATASE YCDX-RELATED"/>
    <property type="match status" value="1"/>
</dbReference>
<dbReference type="EC" id="3.1.3.-" evidence="2"/>
<dbReference type="GO" id="GO:0042578">
    <property type="term" value="F:phosphoric ester hydrolase activity"/>
    <property type="evidence" value="ECO:0007669"/>
    <property type="project" value="TreeGrafter"/>
</dbReference>
<reference evidence="2 3" key="1">
    <citation type="submission" date="2017-06" db="EMBL/GenBank/DDBJ databases">
        <authorList>
            <consortium name="Pathogen Informatics"/>
        </authorList>
    </citation>
    <scope>NUCLEOTIDE SEQUENCE [LARGE SCALE GENOMIC DNA]</scope>
    <source>
        <strain evidence="2 3">NCTC10570</strain>
    </source>
</reference>
<dbReference type="CDD" id="cd07437">
    <property type="entry name" value="PHP_HisPPase_Ycdx_like"/>
    <property type="match status" value="1"/>
</dbReference>
<dbReference type="Pfam" id="PF02811">
    <property type="entry name" value="PHP"/>
    <property type="match status" value="1"/>
</dbReference>
<dbReference type="SMART" id="SM00481">
    <property type="entry name" value="POLIIIAc"/>
    <property type="match status" value="1"/>
</dbReference>
<dbReference type="RefSeq" id="WP_027889062.1">
    <property type="nucleotide sequence ID" value="NZ_CALXYH010000002.1"/>
</dbReference>
<keyword evidence="3" id="KW-1185">Reference proteome</keyword>
<dbReference type="eggNOG" id="COG1387">
    <property type="taxonomic scope" value="Bacteria"/>
</dbReference>
<dbReference type="Gene3D" id="3.20.20.140">
    <property type="entry name" value="Metal-dependent hydrolases"/>
    <property type="match status" value="1"/>
</dbReference>
<protein>
    <submittedName>
        <fullName evidence="2">Probable phosphatase YcdX</fullName>
        <ecNumber evidence="2">3.1.3.-</ecNumber>
    </submittedName>
</protein>
<evidence type="ECO:0000313" key="2">
    <source>
        <dbReference type="EMBL" id="SNV03996.1"/>
    </source>
</evidence>
<dbReference type="PANTHER" id="PTHR36928:SF1">
    <property type="entry name" value="PHOSPHATASE YCDX-RELATED"/>
    <property type="match status" value="1"/>
</dbReference>
<dbReference type="InterPro" id="IPR003141">
    <property type="entry name" value="Pol/His_phosphatase_N"/>
</dbReference>
<dbReference type="InterPro" id="IPR004013">
    <property type="entry name" value="PHP_dom"/>
</dbReference>
<dbReference type="InterPro" id="IPR050243">
    <property type="entry name" value="PHP_phosphatase"/>
</dbReference>
<evidence type="ECO:0000259" key="1">
    <source>
        <dbReference type="SMART" id="SM00481"/>
    </source>
</evidence>